<protein>
    <submittedName>
        <fullName evidence="11">Deoxyribonuclease 1L3</fullName>
    </submittedName>
</protein>
<keyword evidence="4" id="KW-0255">Endonuclease</keyword>
<dbReference type="GO" id="GO:0002283">
    <property type="term" value="P:neutrophil activation involved in immune response"/>
    <property type="evidence" value="ECO:0007669"/>
    <property type="project" value="Ensembl"/>
</dbReference>
<gene>
    <name evidence="11" type="primary">DNASE1L3</name>
</gene>
<evidence type="ECO:0000256" key="8">
    <source>
        <dbReference type="PIRSR" id="PIRSR000988-2"/>
    </source>
</evidence>
<feature type="active site" evidence="7">
    <location>
        <position position="100"/>
    </location>
</feature>
<evidence type="ECO:0000256" key="9">
    <source>
        <dbReference type="SAM" id="SignalP"/>
    </source>
</evidence>
<comment type="similarity">
    <text evidence="1">Belongs to the DNase I family.</text>
</comment>
<dbReference type="Pfam" id="PF03372">
    <property type="entry name" value="Exo_endo_phos"/>
    <property type="match status" value="1"/>
</dbReference>
<dbReference type="GO" id="GO:0005783">
    <property type="term" value="C:endoplasmic reticulum"/>
    <property type="evidence" value="ECO:0007669"/>
    <property type="project" value="Ensembl"/>
</dbReference>
<evidence type="ECO:0000256" key="3">
    <source>
        <dbReference type="ARBA" id="ARBA00022729"/>
    </source>
</evidence>
<evidence type="ECO:0000256" key="5">
    <source>
        <dbReference type="ARBA" id="ARBA00022801"/>
    </source>
</evidence>
<dbReference type="PIRSF" id="PIRSF000988">
    <property type="entry name" value="DNase_I_euk"/>
    <property type="match status" value="1"/>
</dbReference>
<proteinExistence type="inferred from homology"/>
<sequence>MCEPRACLLLLLLSVHSALGLRICSFNVRSFGESKKENRNTMDVIVKVIKRCDIILLMEIKDSNNMICPTLMEKLNGNSRRGITYNYVISSRLGRNTYKEQYAFLYKEKLVSVKKRYLYHDYQAGDADVFSREPFVIWFQSPYTAVKDFVIVPLHTTPDTSVKEIDELADVYVDVKRRWKAENFIFMGDFNAGCSYVPKKAWKNIRLRTDLGFVWLIGDEEDTTVKSSTKCAYDRIVLRGREIVSSVVPKSNSVFNFQKSYALTEEEALGVSDHFPVEFKLQSSRAFTNSKKSLSPRKKKKLELHQLSLPLLPCRERGPGGGRRSVLSLHEGIQFRRK</sequence>
<keyword evidence="6 8" id="KW-1015">Disulfide bond</keyword>
<dbReference type="PANTHER" id="PTHR11371">
    <property type="entry name" value="DEOXYRIBONUCLEASE"/>
    <property type="match status" value="1"/>
</dbReference>
<dbReference type="InterPro" id="IPR018057">
    <property type="entry name" value="Deoxyribonuclease-1_AS"/>
</dbReference>
<dbReference type="PANTHER" id="PTHR11371:SF32">
    <property type="entry name" value="DEOXYRIBONUCLEASE GAMMA"/>
    <property type="match status" value="1"/>
</dbReference>
<reference evidence="11" key="2">
    <citation type="submission" date="2025-08" db="UniProtKB">
        <authorList>
            <consortium name="Ensembl"/>
        </authorList>
    </citation>
    <scope>IDENTIFICATION</scope>
    <source>
        <strain evidence="11">Thoroughbred</strain>
    </source>
</reference>
<reference evidence="11 12" key="1">
    <citation type="journal article" date="2009" name="Science">
        <title>Genome sequence, comparative analysis, and population genetics of the domestic horse.</title>
        <authorList>
            <consortium name="Broad Institute Genome Sequencing Platform"/>
            <consortium name="Broad Institute Whole Genome Assembly Team"/>
            <person name="Wade C.M."/>
            <person name="Giulotto E."/>
            <person name="Sigurdsson S."/>
            <person name="Zoli M."/>
            <person name="Gnerre S."/>
            <person name="Imsland F."/>
            <person name="Lear T.L."/>
            <person name="Adelson D.L."/>
            <person name="Bailey E."/>
            <person name="Bellone R.R."/>
            <person name="Bloecker H."/>
            <person name="Distl O."/>
            <person name="Edgar R.C."/>
            <person name="Garber M."/>
            <person name="Leeb T."/>
            <person name="Mauceli E."/>
            <person name="MacLeod J.N."/>
            <person name="Penedo M.C.T."/>
            <person name="Raison J.M."/>
            <person name="Sharpe T."/>
            <person name="Vogel J."/>
            <person name="Andersson L."/>
            <person name="Antczak D.F."/>
            <person name="Biagi T."/>
            <person name="Binns M.M."/>
            <person name="Chowdhary B.P."/>
            <person name="Coleman S.J."/>
            <person name="Della Valle G."/>
            <person name="Fryc S."/>
            <person name="Guerin G."/>
            <person name="Hasegawa T."/>
            <person name="Hill E.W."/>
            <person name="Jurka J."/>
            <person name="Kiialainen A."/>
            <person name="Lindgren G."/>
            <person name="Liu J."/>
            <person name="Magnani E."/>
            <person name="Mickelson J.R."/>
            <person name="Murray J."/>
            <person name="Nergadze S.G."/>
            <person name="Onofrio R."/>
            <person name="Pedroni S."/>
            <person name="Piras M.F."/>
            <person name="Raudsepp T."/>
            <person name="Rocchi M."/>
            <person name="Roeed K.H."/>
            <person name="Ryder O.A."/>
            <person name="Searle S."/>
            <person name="Skow L."/>
            <person name="Swinburne J.E."/>
            <person name="Syvaenen A.C."/>
            <person name="Tozaki T."/>
            <person name="Valberg S.J."/>
            <person name="Vaudin M."/>
            <person name="White J.R."/>
            <person name="Zody M.C."/>
            <person name="Lander E.S."/>
            <person name="Lindblad-Toh K."/>
        </authorList>
    </citation>
    <scope>NUCLEOTIDE SEQUENCE [LARGE SCALE GENOMIC DNA]</scope>
    <source>
        <strain evidence="11 12">Thoroughbred</strain>
    </source>
</reference>
<evidence type="ECO:0000259" key="10">
    <source>
        <dbReference type="Pfam" id="PF03372"/>
    </source>
</evidence>
<evidence type="ECO:0000256" key="1">
    <source>
        <dbReference type="ARBA" id="ARBA00007359"/>
    </source>
</evidence>
<dbReference type="GO" id="GO:0010623">
    <property type="term" value="P:programmed cell death involved in cell development"/>
    <property type="evidence" value="ECO:0007669"/>
    <property type="project" value="Ensembl"/>
</dbReference>
<organism evidence="11 12">
    <name type="scientific">Equus caballus</name>
    <name type="common">Horse</name>
    <dbReference type="NCBI Taxonomy" id="9796"/>
    <lineage>
        <taxon>Eukaryota</taxon>
        <taxon>Metazoa</taxon>
        <taxon>Chordata</taxon>
        <taxon>Craniata</taxon>
        <taxon>Vertebrata</taxon>
        <taxon>Euteleostomi</taxon>
        <taxon>Mammalia</taxon>
        <taxon>Eutheria</taxon>
        <taxon>Laurasiatheria</taxon>
        <taxon>Perissodactyla</taxon>
        <taxon>Equidae</taxon>
        <taxon>Equus</taxon>
    </lineage>
</organism>
<dbReference type="GO" id="GO:0016787">
    <property type="term" value="F:hydrolase activity"/>
    <property type="evidence" value="ECO:0007669"/>
    <property type="project" value="UniProtKB-KW"/>
</dbReference>
<evidence type="ECO:0000256" key="6">
    <source>
        <dbReference type="ARBA" id="ARBA00023157"/>
    </source>
</evidence>
<feature type="domain" description="Endonuclease/exonuclease/phosphatase" evidence="10">
    <location>
        <begin position="24"/>
        <end position="274"/>
    </location>
</feature>
<dbReference type="InterPro" id="IPR005135">
    <property type="entry name" value="Endo/exonuclease/phosphatase"/>
</dbReference>
<evidence type="ECO:0000256" key="7">
    <source>
        <dbReference type="PIRSR" id="PIRSR000988-1"/>
    </source>
</evidence>
<evidence type="ECO:0000313" key="11">
    <source>
        <dbReference type="Ensembl" id="ENSECAP00000070139.1"/>
    </source>
</evidence>
<dbReference type="GeneTree" id="ENSGT00950000182846"/>
<dbReference type="PROSITE" id="PS00919">
    <property type="entry name" value="DNASE_I_1"/>
    <property type="match status" value="1"/>
</dbReference>
<keyword evidence="2" id="KW-0540">Nuclease</keyword>
<reference evidence="11" key="3">
    <citation type="submission" date="2025-09" db="UniProtKB">
        <authorList>
            <consortium name="Ensembl"/>
        </authorList>
    </citation>
    <scope>IDENTIFICATION</scope>
    <source>
        <strain evidence="11">Thoroughbred</strain>
    </source>
</reference>
<evidence type="ECO:0000256" key="4">
    <source>
        <dbReference type="ARBA" id="ARBA00022759"/>
    </source>
</evidence>
<dbReference type="GO" id="GO:0006309">
    <property type="term" value="P:apoptotic DNA fragmentation"/>
    <property type="evidence" value="ECO:0007669"/>
    <property type="project" value="Ensembl"/>
</dbReference>
<dbReference type="Ensembl" id="ENSECAT00000084836.1">
    <property type="protein sequence ID" value="ENSECAP00000070139.1"/>
    <property type="gene ID" value="ENSECAG00000015857.4"/>
</dbReference>
<evidence type="ECO:0000313" key="12">
    <source>
        <dbReference type="Proteomes" id="UP000002281"/>
    </source>
</evidence>
<dbReference type="GO" id="GO:0004536">
    <property type="term" value="F:DNA nuclease activity"/>
    <property type="evidence" value="ECO:0007669"/>
    <property type="project" value="InterPro"/>
</dbReference>
<keyword evidence="3 9" id="KW-0732">Signal</keyword>
<dbReference type="PROSITE" id="PS00918">
    <property type="entry name" value="DNASE_I_2"/>
    <property type="match status" value="1"/>
</dbReference>
<dbReference type="Gene3D" id="3.60.10.10">
    <property type="entry name" value="Endonuclease/exonuclease/phosphatase"/>
    <property type="match status" value="1"/>
</dbReference>
<dbReference type="InterPro" id="IPR016202">
    <property type="entry name" value="DNase_I"/>
</dbReference>
<dbReference type="InterPro" id="IPR036691">
    <property type="entry name" value="Endo/exonu/phosph_ase_sf"/>
</dbReference>
<dbReference type="Proteomes" id="UP000002281">
    <property type="component" value="Chromosome 16"/>
</dbReference>
<evidence type="ECO:0000256" key="2">
    <source>
        <dbReference type="ARBA" id="ARBA00022722"/>
    </source>
</evidence>
<dbReference type="FunFam" id="3.60.10.10:FF:000007">
    <property type="entry name" value="Deoxyribonuclease"/>
    <property type="match status" value="1"/>
</dbReference>
<keyword evidence="5" id="KW-0378">Hydrolase</keyword>
<dbReference type="GO" id="GO:0070948">
    <property type="term" value="P:regulation of neutrophil mediated cytotoxicity"/>
    <property type="evidence" value="ECO:0007669"/>
    <property type="project" value="Ensembl"/>
</dbReference>
<dbReference type="GO" id="GO:0002673">
    <property type="term" value="P:regulation of acute inflammatory response"/>
    <property type="evidence" value="ECO:0007669"/>
    <property type="project" value="Ensembl"/>
</dbReference>
<feature type="disulfide bond" description="Essential for enzymatic activity" evidence="8">
    <location>
        <begin position="194"/>
        <end position="231"/>
    </location>
</feature>
<dbReference type="AlphaFoldDB" id="A0A9L0S7Y0"/>
<dbReference type="SMART" id="SM00476">
    <property type="entry name" value="DNaseIc"/>
    <property type="match status" value="1"/>
</dbReference>
<keyword evidence="12" id="KW-1185">Reference proteome</keyword>
<accession>A0A9L0S7Y0</accession>
<name>A0A9L0S7Y0_HORSE</name>
<dbReference type="PRINTS" id="PR00130">
    <property type="entry name" value="DNASEI"/>
</dbReference>
<dbReference type="CDD" id="cd10282">
    <property type="entry name" value="DNase1"/>
    <property type="match status" value="1"/>
</dbReference>
<dbReference type="GO" id="GO:0005634">
    <property type="term" value="C:nucleus"/>
    <property type="evidence" value="ECO:0007669"/>
    <property type="project" value="Ensembl"/>
</dbReference>
<dbReference type="InterPro" id="IPR033125">
    <property type="entry name" value="DNASE_I_2"/>
</dbReference>
<feature type="active site" evidence="7">
    <location>
        <position position="155"/>
    </location>
</feature>
<feature type="signal peptide" evidence="9">
    <location>
        <begin position="1"/>
        <end position="20"/>
    </location>
</feature>
<dbReference type="GO" id="GO:0004519">
    <property type="term" value="F:endonuclease activity"/>
    <property type="evidence" value="ECO:0007669"/>
    <property type="project" value="UniProtKB-KW"/>
</dbReference>
<dbReference type="SUPFAM" id="SSF56219">
    <property type="entry name" value="DNase I-like"/>
    <property type="match status" value="1"/>
</dbReference>
<feature type="chain" id="PRO_5040333522" evidence="9">
    <location>
        <begin position="21"/>
        <end position="338"/>
    </location>
</feature>